<name>A0A0F9AGH9_9ZZZZ</name>
<accession>A0A0F9AGH9</accession>
<organism evidence="1">
    <name type="scientific">marine sediment metagenome</name>
    <dbReference type="NCBI Taxonomy" id="412755"/>
    <lineage>
        <taxon>unclassified sequences</taxon>
        <taxon>metagenomes</taxon>
        <taxon>ecological metagenomes</taxon>
    </lineage>
</organism>
<protein>
    <recommendedName>
        <fullName evidence="2">DUF1287 domain-containing protein</fullName>
    </recommendedName>
</protein>
<evidence type="ECO:0008006" key="2">
    <source>
        <dbReference type="Google" id="ProtNLM"/>
    </source>
</evidence>
<proteinExistence type="predicted"/>
<dbReference type="Pfam" id="PF06940">
    <property type="entry name" value="DUF1287"/>
    <property type="match status" value="1"/>
</dbReference>
<sequence length="79" mass="8902">MLTKDKRDYVPGDLVTCTVPPNLPHIMIVSDRKSRAGIPLVIHNIGAGTKEEARLFEFTLTGHYRIRTQGSGNRIERDQ</sequence>
<dbReference type="InterPro" id="IPR009706">
    <property type="entry name" value="DUF1287"/>
</dbReference>
<gene>
    <name evidence="1" type="ORF">LCGC14_2915500</name>
</gene>
<reference evidence="1" key="1">
    <citation type="journal article" date="2015" name="Nature">
        <title>Complex archaea that bridge the gap between prokaryotes and eukaryotes.</title>
        <authorList>
            <person name="Spang A."/>
            <person name="Saw J.H."/>
            <person name="Jorgensen S.L."/>
            <person name="Zaremba-Niedzwiedzka K."/>
            <person name="Martijn J."/>
            <person name="Lind A.E."/>
            <person name="van Eijk R."/>
            <person name="Schleper C."/>
            <person name="Guy L."/>
            <person name="Ettema T.J."/>
        </authorList>
    </citation>
    <scope>NUCLEOTIDE SEQUENCE</scope>
</reference>
<comment type="caution">
    <text evidence="1">The sequence shown here is derived from an EMBL/GenBank/DDBJ whole genome shotgun (WGS) entry which is preliminary data.</text>
</comment>
<dbReference type="EMBL" id="LAZR01057809">
    <property type="protein sequence ID" value="KKK71281.1"/>
    <property type="molecule type" value="Genomic_DNA"/>
</dbReference>
<dbReference type="AlphaFoldDB" id="A0A0F9AGH9"/>
<evidence type="ECO:0000313" key="1">
    <source>
        <dbReference type="EMBL" id="KKK71281.1"/>
    </source>
</evidence>